<evidence type="ECO:0000259" key="1">
    <source>
        <dbReference type="Pfam" id="PF17763"/>
    </source>
</evidence>
<accession>A0A9Y2BBU8</accession>
<dbReference type="PIRSF" id="PIRSF001220">
    <property type="entry name" value="L-ASNase_gatD"/>
    <property type="match status" value="1"/>
</dbReference>
<dbReference type="Pfam" id="PF17763">
    <property type="entry name" value="Asparaginase_C"/>
    <property type="match status" value="1"/>
</dbReference>
<dbReference type="InterPro" id="IPR006034">
    <property type="entry name" value="Asparaginase/glutaminase-like"/>
</dbReference>
<dbReference type="RefSeq" id="WP_285976968.1">
    <property type="nucleotide sequence ID" value="NZ_CP127221.1"/>
</dbReference>
<feature type="domain" description="Asparaginase/glutaminase C-terminal" evidence="1">
    <location>
        <begin position="3"/>
        <end position="71"/>
    </location>
</feature>
<dbReference type="KEGG" id="arue:QQX03_05910"/>
<evidence type="ECO:0000313" key="3">
    <source>
        <dbReference type="Proteomes" id="UP001231445"/>
    </source>
</evidence>
<dbReference type="InterPro" id="IPR036152">
    <property type="entry name" value="Asp/glu_Ase-like_sf"/>
</dbReference>
<dbReference type="InterPro" id="IPR040919">
    <property type="entry name" value="Asparaginase_C"/>
</dbReference>
<dbReference type="PIRSF" id="PIRSF500176">
    <property type="entry name" value="L_ASNase"/>
    <property type="match status" value="1"/>
</dbReference>
<keyword evidence="3" id="KW-1185">Reference proteome</keyword>
<dbReference type="AlphaFoldDB" id="A0A9Y2BBU8"/>
<gene>
    <name evidence="2" type="ORF">QQX03_05910</name>
</gene>
<dbReference type="Proteomes" id="UP001231445">
    <property type="component" value="Chromosome"/>
</dbReference>
<sequence length="74" mass="8161">MVRRELARFAKDGLIIVRASRTDEGLVDREPEDDANGFVAVRALNLQKARILLQLLIANGISDPGAIQSAFDNR</sequence>
<proteinExistence type="predicted"/>
<dbReference type="SUPFAM" id="SSF53774">
    <property type="entry name" value="Glutaminase/Asparaginase"/>
    <property type="match status" value="1"/>
</dbReference>
<name>A0A9Y2BBU8_9SPHN</name>
<reference evidence="2 3" key="1">
    <citation type="submission" date="2023-06" db="EMBL/GenBank/DDBJ databases">
        <title>Altererythrobacter rubellus NBRC 112769 genome.</title>
        <authorList>
            <person name="Zhang K."/>
        </authorList>
    </citation>
    <scope>NUCLEOTIDE SEQUENCE [LARGE SCALE GENOMIC DNA]</scope>
    <source>
        <strain evidence="2 3">NBRC 112769</strain>
    </source>
</reference>
<dbReference type="Gene3D" id="3.40.50.40">
    <property type="match status" value="1"/>
</dbReference>
<protein>
    <recommendedName>
        <fullName evidence="1">Asparaginase/glutaminase C-terminal domain-containing protein</fullName>
    </recommendedName>
</protein>
<dbReference type="InterPro" id="IPR027473">
    <property type="entry name" value="L-asparaginase_C"/>
</dbReference>
<dbReference type="EMBL" id="CP127221">
    <property type="protein sequence ID" value="WIW96665.1"/>
    <property type="molecule type" value="Genomic_DNA"/>
</dbReference>
<organism evidence="2 3">
    <name type="scientific">Altererythrobacter rubellus</name>
    <dbReference type="NCBI Taxonomy" id="2173831"/>
    <lineage>
        <taxon>Bacteria</taxon>
        <taxon>Pseudomonadati</taxon>
        <taxon>Pseudomonadota</taxon>
        <taxon>Alphaproteobacteria</taxon>
        <taxon>Sphingomonadales</taxon>
        <taxon>Erythrobacteraceae</taxon>
        <taxon>Altererythrobacter</taxon>
    </lineage>
</organism>
<evidence type="ECO:0000313" key="2">
    <source>
        <dbReference type="EMBL" id="WIW96665.1"/>
    </source>
</evidence>